<proteinExistence type="predicted"/>
<reference evidence="1" key="1">
    <citation type="submission" date="2025-08" db="UniProtKB">
        <authorList>
            <consortium name="Ensembl"/>
        </authorList>
    </citation>
    <scope>IDENTIFICATION</scope>
</reference>
<name>A0A8C4T9G3_ERPCA</name>
<reference evidence="1" key="2">
    <citation type="submission" date="2025-09" db="UniProtKB">
        <authorList>
            <consortium name="Ensembl"/>
        </authorList>
    </citation>
    <scope>IDENTIFICATION</scope>
</reference>
<dbReference type="GeneTree" id="ENSGT00900000141530"/>
<sequence>MHRHLISHAHEWMNEIPTVPFYYLIKPQSRVWAWQNQWGKKTVLSLTLVWHCAET</sequence>
<dbReference type="AlphaFoldDB" id="A0A8C4T9G3"/>
<evidence type="ECO:0000313" key="2">
    <source>
        <dbReference type="Proteomes" id="UP000694620"/>
    </source>
</evidence>
<protein>
    <submittedName>
        <fullName evidence="1">Uncharacterized protein</fullName>
    </submittedName>
</protein>
<organism evidence="1 2">
    <name type="scientific">Erpetoichthys calabaricus</name>
    <name type="common">Rope fish</name>
    <name type="synonym">Calamoichthys calabaricus</name>
    <dbReference type="NCBI Taxonomy" id="27687"/>
    <lineage>
        <taxon>Eukaryota</taxon>
        <taxon>Metazoa</taxon>
        <taxon>Chordata</taxon>
        <taxon>Craniata</taxon>
        <taxon>Vertebrata</taxon>
        <taxon>Euteleostomi</taxon>
        <taxon>Actinopterygii</taxon>
        <taxon>Polypteriformes</taxon>
        <taxon>Polypteridae</taxon>
        <taxon>Erpetoichthys</taxon>
    </lineage>
</organism>
<evidence type="ECO:0000313" key="1">
    <source>
        <dbReference type="Ensembl" id="ENSECRP00000026145.1"/>
    </source>
</evidence>
<dbReference type="Ensembl" id="ENSECRT00000026689.1">
    <property type="protein sequence ID" value="ENSECRP00000026145.1"/>
    <property type="gene ID" value="ENSECRG00000017662.1"/>
</dbReference>
<keyword evidence="2" id="KW-1185">Reference proteome</keyword>
<accession>A0A8C4T9G3</accession>
<dbReference type="Proteomes" id="UP000694620">
    <property type="component" value="Unassembled WGS sequence"/>
</dbReference>